<dbReference type="PANTHER" id="PTHR31996">
    <property type="entry name" value="COILED-COIL DOMAIN-CONTAINING PROTEIN 115"/>
    <property type="match status" value="1"/>
</dbReference>
<feature type="region of interest" description="Disordered" evidence="2">
    <location>
        <begin position="1"/>
        <end position="24"/>
    </location>
</feature>
<evidence type="ECO:0000313" key="3">
    <source>
        <dbReference type="EMBL" id="OQD80925.1"/>
    </source>
</evidence>
<protein>
    <recommendedName>
        <fullName evidence="1">Vacuolar ATPase assembly protein VMA22</fullName>
    </recommendedName>
</protein>
<comment type="caution">
    <text evidence="3">The sequence shown here is derived from an EMBL/GenBank/DDBJ whole genome shotgun (WGS) entry which is preliminary data.</text>
</comment>
<gene>
    <name evidence="3" type="ORF">PENANT_c031G04972</name>
</gene>
<dbReference type="OrthoDB" id="408631at2759"/>
<keyword evidence="4" id="KW-1185">Reference proteome</keyword>
<evidence type="ECO:0000313" key="4">
    <source>
        <dbReference type="Proteomes" id="UP000191672"/>
    </source>
</evidence>
<organism evidence="3 4">
    <name type="scientific">Penicillium antarcticum</name>
    <dbReference type="NCBI Taxonomy" id="416450"/>
    <lineage>
        <taxon>Eukaryota</taxon>
        <taxon>Fungi</taxon>
        <taxon>Dikarya</taxon>
        <taxon>Ascomycota</taxon>
        <taxon>Pezizomycotina</taxon>
        <taxon>Eurotiomycetes</taxon>
        <taxon>Eurotiomycetidae</taxon>
        <taxon>Eurotiales</taxon>
        <taxon>Aspergillaceae</taxon>
        <taxon>Penicillium</taxon>
    </lineage>
</organism>
<dbReference type="Pfam" id="PF21730">
    <property type="entry name" value="Vma22_CCDC115"/>
    <property type="match status" value="1"/>
</dbReference>
<dbReference type="AlphaFoldDB" id="A0A1V6PVD4"/>
<dbReference type="PANTHER" id="PTHR31996:SF2">
    <property type="entry name" value="COILED-COIL DOMAIN-CONTAINING PROTEIN 115"/>
    <property type="match status" value="1"/>
</dbReference>
<dbReference type="EMBL" id="MDYN01000031">
    <property type="protein sequence ID" value="OQD80925.1"/>
    <property type="molecule type" value="Genomic_DNA"/>
</dbReference>
<proteinExistence type="predicted"/>
<feature type="compositionally biased region" description="Basic and acidic residues" evidence="2">
    <location>
        <begin position="128"/>
        <end position="149"/>
    </location>
</feature>
<evidence type="ECO:0000256" key="2">
    <source>
        <dbReference type="SAM" id="MobiDB-lite"/>
    </source>
</evidence>
<feature type="compositionally biased region" description="Polar residues" evidence="2">
    <location>
        <begin position="150"/>
        <end position="179"/>
    </location>
</feature>
<sequence>MTQIPTPPASRPGSEAPEAKAKPVASELVQSLDTLLEQYLNLLDKQQKLQTGLAEQLSSGFFSLAQANFSCPPGRRYGPDFYDERMKATRKISIKPEENIADESANDPENKSAASLPSGYNFTIESTSSHEGEAGIDEKSKDETSDSVKHVQSGTEDTTVDSETTPETPESSADGSATTGREKPKLRRKKFHSDDPIHWYGILVPQSLRTAQHSFAHAVDTAVPELASTTFEMRILEEKIGNLRAQLVPALLEESHDLVQRGTK</sequence>
<dbReference type="GO" id="GO:0070072">
    <property type="term" value="P:vacuolar proton-transporting V-type ATPase complex assembly"/>
    <property type="evidence" value="ECO:0007669"/>
    <property type="project" value="InterPro"/>
</dbReference>
<name>A0A1V6PVD4_9EURO</name>
<dbReference type="InterPro" id="IPR040357">
    <property type="entry name" value="Vma22/CCDC115"/>
</dbReference>
<dbReference type="GO" id="GO:0051082">
    <property type="term" value="F:unfolded protein binding"/>
    <property type="evidence" value="ECO:0007669"/>
    <property type="project" value="TreeGrafter"/>
</dbReference>
<feature type="region of interest" description="Disordered" evidence="2">
    <location>
        <begin position="93"/>
        <end position="190"/>
    </location>
</feature>
<reference evidence="4" key="1">
    <citation type="journal article" date="2017" name="Nat. Microbiol.">
        <title>Global analysis of biosynthetic gene clusters reveals vast potential of secondary metabolite production in Penicillium species.</title>
        <authorList>
            <person name="Nielsen J.C."/>
            <person name="Grijseels S."/>
            <person name="Prigent S."/>
            <person name="Ji B."/>
            <person name="Dainat J."/>
            <person name="Nielsen K.F."/>
            <person name="Frisvad J.C."/>
            <person name="Workman M."/>
            <person name="Nielsen J."/>
        </authorList>
    </citation>
    <scope>NUCLEOTIDE SEQUENCE [LARGE SCALE GENOMIC DNA]</scope>
    <source>
        <strain evidence="4">IBT 31811</strain>
    </source>
</reference>
<feature type="compositionally biased region" description="Polar residues" evidence="2">
    <location>
        <begin position="112"/>
        <end position="127"/>
    </location>
</feature>
<evidence type="ECO:0000256" key="1">
    <source>
        <dbReference type="ARBA" id="ARBA00093634"/>
    </source>
</evidence>
<dbReference type="STRING" id="416450.A0A1V6PVD4"/>
<dbReference type="Proteomes" id="UP000191672">
    <property type="component" value="Unassembled WGS sequence"/>
</dbReference>
<accession>A0A1V6PVD4</accession>
<feature type="compositionally biased region" description="Pro residues" evidence="2">
    <location>
        <begin position="1"/>
        <end position="10"/>
    </location>
</feature>
<dbReference type="GO" id="GO:1990871">
    <property type="term" value="C:Vma12-Vma22 assembly complex"/>
    <property type="evidence" value="ECO:0007669"/>
    <property type="project" value="TreeGrafter"/>
</dbReference>